<accession>A0ABT8C569</accession>
<dbReference type="EMBL" id="JAUFQS010000006">
    <property type="protein sequence ID" value="MDN3687456.1"/>
    <property type="molecule type" value="Genomic_DNA"/>
</dbReference>
<dbReference type="SUPFAM" id="SSF52833">
    <property type="entry name" value="Thioredoxin-like"/>
    <property type="match status" value="1"/>
</dbReference>
<evidence type="ECO:0000313" key="2">
    <source>
        <dbReference type="EMBL" id="MDN3687456.1"/>
    </source>
</evidence>
<dbReference type="Proteomes" id="UP001236663">
    <property type="component" value="Unassembled WGS sequence"/>
</dbReference>
<dbReference type="PANTHER" id="PTHR42852">
    <property type="entry name" value="THIOL:DISULFIDE INTERCHANGE PROTEIN DSBE"/>
    <property type="match status" value="1"/>
</dbReference>
<dbReference type="Pfam" id="PF00578">
    <property type="entry name" value="AhpC-TSA"/>
    <property type="match status" value="1"/>
</dbReference>
<dbReference type="InterPro" id="IPR050553">
    <property type="entry name" value="Thioredoxin_ResA/DsbE_sf"/>
</dbReference>
<reference evidence="3" key="1">
    <citation type="journal article" date="2019" name="Int. J. Syst. Evol. Microbiol.">
        <title>The Global Catalogue of Microorganisms (GCM) 10K type strain sequencing project: providing services to taxonomists for standard genome sequencing and annotation.</title>
        <authorList>
            <consortium name="The Broad Institute Genomics Platform"/>
            <consortium name="The Broad Institute Genome Sequencing Center for Infectious Disease"/>
            <person name="Wu L."/>
            <person name="Ma J."/>
        </authorList>
    </citation>
    <scope>NUCLEOTIDE SEQUENCE [LARGE SCALE GENOMIC DNA]</scope>
    <source>
        <strain evidence="3">CECT 7706</strain>
    </source>
</reference>
<dbReference type="RefSeq" id="WP_163385257.1">
    <property type="nucleotide sequence ID" value="NZ_JAUFQS010000006.1"/>
</dbReference>
<dbReference type="InterPro" id="IPR036249">
    <property type="entry name" value="Thioredoxin-like_sf"/>
</dbReference>
<evidence type="ECO:0000313" key="3">
    <source>
        <dbReference type="Proteomes" id="UP001236663"/>
    </source>
</evidence>
<dbReference type="InterPro" id="IPR000866">
    <property type="entry name" value="AhpC/TSA"/>
</dbReference>
<sequence>MKLKESLILLVILLFASVSLFDICAKAQSNQDVSVEGTNAPEFSLPDLNGNHVSSEAYKGSYLVIHIATTWCPFCNAEAPHLEQLSQNYKDKNVNVLIIDVKEPKDLVKTQLKDRFDLSFPVLLDSDGSVAARFAPEGVLPDLARDEVMLASNILIDPEGKIQFFSLLDSKNFDAKLVDLKAKLDELLASE</sequence>
<feature type="domain" description="Thioredoxin" evidence="1">
    <location>
        <begin position="34"/>
        <end position="189"/>
    </location>
</feature>
<evidence type="ECO:0000259" key="1">
    <source>
        <dbReference type="PROSITE" id="PS51352"/>
    </source>
</evidence>
<protein>
    <submittedName>
        <fullName evidence="2">Redoxin domain-containing protein</fullName>
    </submittedName>
</protein>
<keyword evidence="3" id="KW-1185">Reference proteome</keyword>
<dbReference type="PROSITE" id="PS51352">
    <property type="entry name" value="THIOREDOXIN_2"/>
    <property type="match status" value="1"/>
</dbReference>
<proteinExistence type="predicted"/>
<organism evidence="2 3">
    <name type="scientific">Cyclobacterium jeungdonense</name>
    <dbReference type="NCBI Taxonomy" id="708087"/>
    <lineage>
        <taxon>Bacteria</taxon>
        <taxon>Pseudomonadati</taxon>
        <taxon>Bacteroidota</taxon>
        <taxon>Cytophagia</taxon>
        <taxon>Cytophagales</taxon>
        <taxon>Cyclobacteriaceae</taxon>
        <taxon>Cyclobacterium</taxon>
    </lineage>
</organism>
<dbReference type="Gene3D" id="3.40.30.10">
    <property type="entry name" value="Glutaredoxin"/>
    <property type="match status" value="1"/>
</dbReference>
<name>A0ABT8C569_9BACT</name>
<comment type="caution">
    <text evidence="2">The sequence shown here is derived from an EMBL/GenBank/DDBJ whole genome shotgun (WGS) entry which is preliminary data.</text>
</comment>
<dbReference type="PANTHER" id="PTHR42852:SF17">
    <property type="entry name" value="THIOREDOXIN-LIKE PROTEIN HI_1115"/>
    <property type="match status" value="1"/>
</dbReference>
<gene>
    <name evidence="2" type="ORF">QWZ15_06435</name>
</gene>
<dbReference type="CDD" id="cd02966">
    <property type="entry name" value="TlpA_like_family"/>
    <property type="match status" value="1"/>
</dbReference>
<dbReference type="InterPro" id="IPR013766">
    <property type="entry name" value="Thioredoxin_domain"/>
</dbReference>